<keyword evidence="8" id="KW-0694">RNA-binding</keyword>
<keyword evidence="9" id="KW-0129">CBS domain</keyword>
<dbReference type="Proteomes" id="UP000595917">
    <property type="component" value="Chromosome"/>
</dbReference>
<evidence type="ECO:0000256" key="5">
    <source>
        <dbReference type="ARBA" id="ARBA00022723"/>
    </source>
</evidence>
<organism evidence="12 13">
    <name type="scientific">Breznakiella homolactica</name>
    <dbReference type="NCBI Taxonomy" id="2798577"/>
    <lineage>
        <taxon>Bacteria</taxon>
        <taxon>Pseudomonadati</taxon>
        <taxon>Spirochaetota</taxon>
        <taxon>Spirochaetia</taxon>
        <taxon>Spirochaetales</taxon>
        <taxon>Breznakiellaceae</taxon>
        <taxon>Breznakiella</taxon>
    </lineage>
</organism>
<sequence>MDIAFGHTNMDLDCLGSLILVKKLYPGYRLVKSRLIHPAARNLYNMYQDFFDFMNPKEIEEESIENVIIVDTCTADRVKEYFSHIRNPDPSILIFDHHPTENCDILGARLEGKPFGANTSFLGKMAMDRGIPLAPEEATIALTGIYADTGRLIYENVCREDYEVAAYLLDMGASLKLVKSFLETIKEEEQIAVLHGLLRTVTRTDIQGHSILLSYMELEENIPGLAAIVEKIMDIEDPDAYFAVFCIAKTKTILLIARSQKIRIDLHELLSVYGGGGHQMAGSAKIENQEGPVFYDDFCSYLEQSLTPATRARDIMTREFRTIREEMTLMEASRFLEEADLTGVPVLNGQGELKGFLSLRDIMKGRKAEQMHSPVKAYMTRKVIASDGSISIREVERIFYRNHIGHLPIVEDNKLVGIVTRWDYLEFKKRQNSRERALKNDNSPEVTASGRG</sequence>
<keyword evidence="4" id="KW-0548">Nucleotidyltransferase</keyword>
<dbReference type="GO" id="GO:0008033">
    <property type="term" value="P:tRNA processing"/>
    <property type="evidence" value="ECO:0007669"/>
    <property type="project" value="UniProtKB-KW"/>
</dbReference>
<dbReference type="InterPro" id="IPR001667">
    <property type="entry name" value="DDH_dom"/>
</dbReference>
<evidence type="ECO:0000256" key="6">
    <source>
        <dbReference type="ARBA" id="ARBA00022741"/>
    </source>
</evidence>
<dbReference type="Gene3D" id="3.90.1640.10">
    <property type="entry name" value="inorganic pyrophosphatase (n-terminal core)"/>
    <property type="match status" value="1"/>
</dbReference>
<dbReference type="Pfam" id="PF00571">
    <property type="entry name" value="CBS"/>
    <property type="match status" value="2"/>
</dbReference>
<keyword evidence="3" id="KW-0819">tRNA processing</keyword>
<evidence type="ECO:0000256" key="9">
    <source>
        <dbReference type="PROSITE-ProRule" id="PRU00703"/>
    </source>
</evidence>
<dbReference type="KEGG" id="bhc:JFL75_09165"/>
<dbReference type="GO" id="GO:0000166">
    <property type="term" value="F:nucleotide binding"/>
    <property type="evidence" value="ECO:0007669"/>
    <property type="project" value="UniProtKB-KW"/>
</dbReference>
<dbReference type="InterPro" id="IPR038763">
    <property type="entry name" value="DHH_sf"/>
</dbReference>
<keyword evidence="4" id="KW-0808">Transferase</keyword>
<evidence type="ECO:0000256" key="2">
    <source>
        <dbReference type="ARBA" id="ARBA00007265"/>
    </source>
</evidence>
<evidence type="ECO:0000313" key="13">
    <source>
        <dbReference type="Proteomes" id="UP000595917"/>
    </source>
</evidence>
<dbReference type="PROSITE" id="PS51371">
    <property type="entry name" value="CBS"/>
    <property type="match status" value="2"/>
</dbReference>
<dbReference type="PANTHER" id="PTHR47788">
    <property type="entry name" value="POLYA POLYMERASE"/>
    <property type="match status" value="1"/>
</dbReference>
<accession>A0A7T7XRB7</accession>
<dbReference type="GO" id="GO:0016779">
    <property type="term" value="F:nucleotidyltransferase activity"/>
    <property type="evidence" value="ECO:0007669"/>
    <property type="project" value="UniProtKB-KW"/>
</dbReference>
<dbReference type="EMBL" id="CP067089">
    <property type="protein sequence ID" value="QQO11067.1"/>
    <property type="molecule type" value="Genomic_DNA"/>
</dbReference>
<evidence type="ECO:0000256" key="4">
    <source>
        <dbReference type="ARBA" id="ARBA00022695"/>
    </source>
</evidence>
<dbReference type="AlphaFoldDB" id="A0A7T7XRB7"/>
<gene>
    <name evidence="12" type="ORF">JFL75_09165</name>
</gene>
<evidence type="ECO:0000256" key="10">
    <source>
        <dbReference type="SAM" id="MobiDB-lite"/>
    </source>
</evidence>
<feature type="domain" description="CBS" evidence="11">
    <location>
        <begin position="316"/>
        <end position="375"/>
    </location>
</feature>
<evidence type="ECO:0000313" key="12">
    <source>
        <dbReference type="EMBL" id="QQO11067.1"/>
    </source>
</evidence>
<dbReference type="PANTHER" id="PTHR47788:SF1">
    <property type="entry name" value="A-ADDING TRNA NUCLEOTIDYLTRANSFERASE"/>
    <property type="match status" value="1"/>
</dbReference>
<name>A0A7T7XRB7_9SPIR</name>
<dbReference type="Pfam" id="PF01368">
    <property type="entry name" value="DHH"/>
    <property type="match status" value="1"/>
</dbReference>
<feature type="domain" description="CBS" evidence="11">
    <location>
        <begin position="379"/>
        <end position="435"/>
    </location>
</feature>
<reference evidence="12" key="1">
    <citation type="submission" date="2021-01" db="EMBL/GenBank/DDBJ databases">
        <title>Description of Breznakiella homolactica.</title>
        <authorList>
            <person name="Song Y."/>
            <person name="Brune A."/>
        </authorList>
    </citation>
    <scope>NUCLEOTIDE SEQUENCE</scope>
    <source>
        <strain evidence="12">RmG30</strain>
    </source>
</reference>
<dbReference type="SUPFAM" id="SSF54631">
    <property type="entry name" value="CBS-domain pair"/>
    <property type="match status" value="1"/>
</dbReference>
<dbReference type="GO" id="GO:0046872">
    <property type="term" value="F:metal ion binding"/>
    <property type="evidence" value="ECO:0007669"/>
    <property type="project" value="UniProtKB-KW"/>
</dbReference>
<keyword evidence="13" id="KW-1185">Reference proteome</keyword>
<dbReference type="InterPro" id="IPR046342">
    <property type="entry name" value="CBS_dom_sf"/>
</dbReference>
<dbReference type="SMART" id="SM00116">
    <property type="entry name" value="CBS"/>
    <property type="match status" value="2"/>
</dbReference>
<dbReference type="RefSeq" id="WP_215628376.1">
    <property type="nucleotide sequence ID" value="NZ_CP067089.2"/>
</dbReference>
<keyword evidence="7" id="KW-0460">Magnesium</keyword>
<keyword evidence="6" id="KW-0547">Nucleotide-binding</keyword>
<protein>
    <submittedName>
        <fullName evidence="12">CBS domain-containing protein</fullName>
    </submittedName>
</protein>
<comment type="cofactor">
    <cofactor evidence="1">
        <name>Mg(2+)</name>
        <dbReference type="ChEBI" id="CHEBI:18420"/>
    </cofactor>
</comment>
<dbReference type="Gene3D" id="3.10.310.30">
    <property type="match status" value="1"/>
</dbReference>
<evidence type="ECO:0000259" key="11">
    <source>
        <dbReference type="PROSITE" id="PS51371"/>
    </source>
</evidence>
<dbReference type="Gene3D" id="3.10.580.10">
    <property type="entry name" value="CBS-domain"/>
    <property type="match status" value="2"/>
</dbReference>
<evidence type="ECO:0000256" key="8">
    <source>
        <dbReference type="ARBA" id="ARBA00022884"/>
    </source>
</evidence>
<comment type="similarity">
    <text evidence="2">Belongs to the tRNA nucleotidyltransferase/poly(A) polymerase family.</text>
</comment>
<dbReference type="GO" id="GO:0003723">
    <property type="term" value="F:RNA binding"/>
    <property type="evidence" value="ECO:0007669"/>
    <property type="project" value="UniProtKB-KW"/>
</dbReference>
<dbReference type="InterPro" id="IPR000644">
    <property type="entry name" value="CBS_dom"/>
</dbReference>
<dbReference type="InterPro" id="IPR052390">
    <property type="entry name" value="tRNA_nt/polyA_polymerase"/>
</dbReference>
<evidence type="ECO:0000256" key="1">
    <source>
        <dbReference type="ARBA" id="ARBA00001946"/>
    </source>
</evidence>
<proteinExistence type="inferred from homology"/>
<evidence type="ECO:0000256" key="7">
    <source>
        <dbReference type="ARBA" id="ARBA00022842"/>
    </source>
</evidence>
<evidence type="ECO:0000256" key="3">
    <source>
        <dbReference type="ARBA" id="ARBA00022694"/>
    </source>
</evidence>
<keyword evidence="5" id="KW-0479">Metal-binding</keyword>
<feature type="region of interest" description="Disordered" evidence="10">
    <location>
        <begin position="433"/>
        <end position="452"/>
    </location>
</feature>
<dbReference type="SUPFAM" id="SSF64182">
    <property type="entry name" value="DHH phosphoesterases"/>
    <property type="match status" value="1"/>
</dbReference>